<feature type="region of interest" description="Disordered" evidence="1">
    <location>
        <begin position="77"/>
        <end position="101"/>
    </location>
</feature>
<comment type="caution">
    <text evidence="2">The sequence shown here is derived from an EMBL/GenBank/DDBJ whole genome shotgun (WGS) entry which is preliminary data.</text>
</comment>
<reference evidence="2 3" key="1">
    <citation type="submission" date="2019-05" db="EMBL/GenBank/DDBJ databases">
        <title>Another draft genome of Portunus trituberculatus and its Hox gene families provides insights of decapod evolution.</title>
        <authorList>
            <person name="Jeong J.-H."/>
            <person name="Song I."/>
            <person name="Kim S."/>
            <person name="Choi T."/>
            <person name="Kim D."/>
            <person name="Ryu S."/>
            <person name="Kim W."/>
        </authorList>
    </citation>
    <scope>NUCLEOTIDE SEQUENCE [LARGE SCALE GENOMIC DNA]</scope>
    <source>
        <tissue evidence="2">Muscle</tissue>
    </source>
</reference>
<accession>A0A5B7ET57</accession>
<feature type="compositionally biased region" description="Low complexity" evidence="1">
    <location>
        <begin position="77"/>
        <end position="90"/>
    </location>
</feature>
<dbReference type="Proteomes" id="UP000324222">
    <property type="component" value="Unassembled WGS sequence"/>
</dbReference>
<dbReference type="EMBL" id="VSRR010003510">
    <property type="protein sequence ID" value="MPC36408.1"/>
    <property type="molecule type" value="Genomic_DNA"/>
</dbReference>
<evidence type="ECO:0000256" key="1">
    <source>
        <dbReference type="SAM" id="MobiDB-lite"/>
    </source>
</evidence>
<sequence>MCEAGLEEFTGEARLWQRRRRRGTGADSRREPPEASWPCRPRVRRRKWRDDGGILMAWLRRSLDRIVYRMPRRIATAAGKGAGEAARGNASVGRHVPPSVS</sequence>
<protein>
    <submittedName>
        <fullName evidence="2">Uncharacterized protein</fullName>
    </submittedName>
</protein>
<evidence type="ECO:0000313" key="3">
    <source>
        <dbReference type="Proteomes" id="UP000324222"/>
    </source>
</evidence>
<proteinExistence type="predicted"/>
<keyword evidence="3" id="KW-1185">Reference proteome</keyword>
<evidence type="ECO:0000313" key="2">
    <source>
        <dbReference type="EMBL" id="MPC36408.1"/>
    </source>
</evidence>
<gene>
    <name evidence="2" type="ORF">E2C01_029865</name>
</gene>
<name>A0A5B7ET57_PORTR</name>
<dbReference type="AlphaFoldDB" id="A0A5B7ET57"/>
<organism evidence="2 3">
    <name type="scientific">Portunus trituberculatus</name>
    <name type="common">Swimming crab</name>
    <name type="synonym">Neptunus trituberculatus</name>
    <dbReference type="NCBI Taxonomy" id="210409"/>
    <lineage>
        <taxon>Eukaryota</taxon>
        <taxon>Metazoa</taxon>
        <taxon>Ecdysozoa</taxon>
        <taxon>Arthropoda</taxon>
        <taxon>Crustacea</taxon>
        <taxon>Multicrustacea</taxon>
        <taxon>Malacostraca</taxon>
        <taxon>Eumalacostraca</taxon>
        <taxon>Eucarida</taxon>
        <taxon>Decapoda</taxon>
        <taxon>Pleocyemata</taxon>
        <taxon>Brachyura</taxon>
        <taxon>Eubrachyura</taxon>
        <taxon>Portunoidea</taxon>
        <taxon>Portunidae</taxon>
        <taxon>Portuninae</taxon>
        <taxon>Portunus</taxon>
    </lineage>
</organism>
<feature type="region of interest" description="Disordered" evidence="1">
    <location>
        <begin position="17"/>
        <end position="39"/>
    </location>
</feature>